<evidence type="ECO:0000313" key="1">
    <source>
        <dbReference type="EMBL" id="PJE36151.1"/>
    </source>
</evidence>
<organism evidence="1 2">
    <name type="scientific">Pseudooceanicola lipolyticus</name>
    <dbReference type="NCBI Taxonomy" id="2029104"/>
    <lineage>
        <taxon>Bacteria</taxon>
        <taxon>Pseudomonadati</taxon>
        <taxon>Pseudomonadota</taxon>
        <taxon>Alphaproteobacteria</taxon>
        <taxon>Rhodobacterales</taxon>
        <taxon>Paracoccaceae</taxon>
        <taxon>Pseudooceanicola</taxon>
    </lineage>
</organism>
<name>A0A2M8J045_9RHOB</name>
<sequence length="211" mass="22840">MTDAENMAGMLLGRVLATPRTGRRRLVALAGPPASGKSTLAEHLADLLSRSGCAATVVPMDGFHLDNRILDALGLLHRKGSPASFDVTGLLRLVAALARDDEVFFPTFDRLRDLAIAGSGLVGPTCDTAIVEGNYLLYDAPGWRDLSRLWDLSIRLEVQRDTLETRLVDRWLAQGHTRAQAETRARENDLANATLLTRAALPADVTLTTAD</sequence>
<reference evidence="1 2" key="1">
    <citation type="journal article" date="2018" name="Int. J. Syst. Evol. Microbiol.">
        <title>Pseudooceanicola lipolyticus sp. nov., a marine alphaproteobacterium, reclassification of Oceanicola flagellatus as Pseudooceanicola flagellatus comb. nov. and emended description of the genus Pseudooceanicola.</title>
        <authorList>
            <person name="Huang M.-M."/>
            <person name="Guo L.-L."/>
            <person name="Wu Y.-H."/>
            <person name="Lai Q.-L."/>
            <person name="Shao Z.-Z."/>
            <person name="Wang C.-S."/>
            <person name="Wu M."/>
            <person name="Xu X.-W."/>
        </authorList>
    </citation>
    <scope>NUCLEOTIDE SEQUENCE [LARGE SCALE GENOMIC DNA]</scope>
    <source>
        <strain evidence="1 2">157</strain>
    </source>
</reference>
<dbReference type="GO" id="GO:0016301">
    <property type="term" value="F:kinase activity"/>
    <property type="evidence" value="ECO:0007669"/>
    <property type="project" value="UniProtKB-KW"/>
</dbReference>
<proteinExistence type="predicted"/>
<accession>A0A2M8J045</accession>
<dbReference type="Gene3D" id="3.40.50.300">
    <property type="entry name" value="P-loop containing nucleotide triphosphate hydrolases"/>
    <property type="match status" value="1"/>
</dbReference>
<dbReference type="OrthoDB" id="1550976at2"/>
<dbReference type="AlphaFoldDB" id="A0A2M8J045"/>
<dbReference type="SUPFAM" id="SSF52540">
    <property type="entry name" value="P-loop containing nucleoside triphosphate hydrolases"/>
    <property type="match status" value="1"/>
</dbReference>
<dbReference type="PANTHER" id="PTHR10285">
    <property type="entry name" value="URIDINE KINASE"/>
    <property type="match status" value="1"/>
</dbReference>
<keyword evidence="1" id="KW-0418">Kinase</keyword>
<dbReference type="EMBL" id="PGTB01000054">
    <property type="protein sequence ID" value="PJE36151.1"/>
    <property type="molecule type" value="Genomic_DNA"/>
</dbReference>
<keyword evidence="2" id="KW-1185">Reference proteome</keyword>
<dbReference type="Proteomes" id="UP000231553">
    <property type="component" value="Unassembled WGS sequence"/>
</dbReference>
<protein>
    <submittedName>
        <fullName evidence="1">Nucleoside/nucleotide kinase family protein</fullName>
    </submittedName>
</protein>
<keyword evidence="1" id="KW-0808">Transferase</keyword>
<gene>
    <name evidence="1" type="ORF">CVM52_13475</name>
</gene>
<evidence type="ECO:0000313" key="2">
    <source>
        <dbReference type="Proteomes" id="UP000231553"/>
    </source>
</evidence>
<dbReference type="InterPro" id="IPR027417">
    <property type="entry name" value="P-loop_NTPase"/>
</dbReference>
<dbReference type="RefSeq" id="WP_100163013.1">
    <property type="nucleotide sequence ID" value="NZ_PGTB01000054.1"/>
</dbReference>
<comment type="caution">
    <text evidence="1">The sequence shown here is derived from an EMBL/GenBank/DDBJ whole genome shotgun (WGS) entry which is preliminary data.</text>
</comment>